<accession>A0A1C4YQD9</accession>
<dbReference type="GO" id="GO:0000166">
    <property type="term" value="F:nucleotide binding"/>
    <property type="evidence" value="ECO:0007669"/>
    <property type="project" value="InterPro"/>
</dbReference>
<dbReference type="AlphaFoldDB" id="A0A1C4YQD9"/>
<evidence type="ECO:0000259" key="5">
    <source>
        <dbReference type="Pfam" id="PF02894"/>
    </source>
</evidence>
<dbReference type="Pfam" id="PF02894">
    <property type="entry name" value="GFO_IDH_MocA_C"/>
    <property type="match status" value="1"/>
</dbReference>
<feature type="region of interest" description="Disordered" evidence="3">
    <location>
        <begin position="263"/>
        <end position="283"/>
    </location>
</feature>
<dbReference type="InterPro" id="IPR050463">
    <property type="entry name" value="Gfo/Idh/MocA_oxidrdct_glycsds"/>
</dbReference>
<gene>
    <name evidence="6" type="ORF">GA0070558_1644</name>
</gene>
<keyword evidence="2" id="KW-0560">Oxidoreductase</keyword>
<dbReference type="PANTHER" id="PTHR43818:SF11">
    <property type="entry name" value="BCDNA.GH03377"/>
    <property type="match status" value="1"/>
</dbReference>
<dbReference type="SUPFAM" id="SSF51735">
    <property type="entry name" value="NAD(P)-binding Rossmann-fold domains"/>
    <property type="match status" value="1"/>
</dbReference>
<dbReference type="InterPro" id="IPR000683">
    <property type="entry name" value="Gfo/Idh/MocA-like_OxRdtase_N"/>
</dbReference>
<comment type="similarity">
    <text evidence="1">Belongs to the Gfo/Idh/MocA family.</text>
</comment>
<protein>
    <submittedName>
        <fullName evidence="6">Predicted dehydrogenase</fullName>
    </submittedName>
</protein>
<dbReference type="Gene3D" id="3.40.50.720">
    <property type="entry name" value="NAD(P)-binding Rossmann-like Domain"/>
    <property type="match status" value="1"/>
</dbReference>
<organism evidence="6 7">
    <name type="scientific">Micromonospora haikouensis</name>
    <dbReference type="NCBI Taxonomy" id="686309"/>
    <lineage>
        <taxon>Bacteria</taxon>
        <taxon>Bacillati</taxon>
        <taxon>Actinomycetota</taxon>
        <taxon>Actinomycetes</taxon>
        <taxon>Micromonosporales</taxon>
        <taxon>Micromonosporaceae</taxon>
        <taxon>Micromonospora</taxon>
    </lineage>
</organism>
<dbReference type="EMBL" id="FMCW01000064">
    <property type="protein sequence ID" value="SCF22880.1"/>
    <property type="molecule type" value="Genomic_DNA"/>
</dbReference>
<sequence>MRIAVTGGGDGDDGRADHHRRRLRAMPGVELVDTRPDAVVVCGGPSLHRELTERAAAAGAHVLCEPPLAGGVPDAEAMVDACAHAGVSLTLAHPTRFSPAFEAARRAVADGRLGRLGTVNGVCHPDWATHLVDLVDVLLDGEQAAEVYARASTVAPASVLVVRYPGGSVATLGHGCGTPGLELVGERATVRFDPFARLLDVRATGRDGDRGDGRRDDRSAGRLGGADLDAAMLAAFVAGVRDGRPQGPDAAAGLRGLRIARAARRSLDTGRPAPVDHRPGGPG</sequence>
<dbReference type="Proteomes" id="UP000199375">
    <property type="component" value="Unassembled WGS sequence"/>
</dbReference>
<evidence type="ECO:0000313" key="6">
    <source>
        <dbReference type="EMBL" id="SCF22880.1"/>
    </source>
</evidence>
<dbReference type="PANTHER" id="PTHR43818">
    <property type="entry name" value="BCDNA.GH03377"/>
    <property type="match status" value="1"/>
</dbReference>
<dbReference type="SUPFAM" id="SSF55347">
    <property type="entry name" value="Glyceraldehyde-3-phosphate dehydrogenase-like, C-terminal domain"/>
    <property type="match status" value="1"/>
</dbReference>
<reference evidence="6 7" key="1">
    <citation type="submission" date="2016-06" db="EMBL/GenBank/DDBJ databases">
        <authorList>
            <person name="Kjaerup R.B."/>
            <person name="Dalgaard T.S."/>
            <person name="Juul-Madsen H.R."/>
        </authorList>
    </citation>
    <scope>NUCLEOTIDE SEQUENCE [LARGE SCALE GENOMIC DNA]</scope>
    <source>
        <strain evidence="6 7">DSM 45626</strain>
    </source>
</reference>
<dbReference type="RefSeq" id="WP_091287118.1">
    <property type="nucleotide sequence ID" value="NZ_FMCW01000064.1"/>
</dbReference>
<evidence type="ECO:0000259" key="4">
    <source>
        <dbReference type="Pfam" id="PF01408"/>
    </source>
</evidence>
<dbReference type="GO" id="GO:0016491">
    <property type="term" value="F:oxidoreductase activity"/>
    <property type="evidence" value="ECO:0007669"/>
    <property type="project" value="UniProtKB-KW"/>
</dbReference>
<evidence type="ECO:0000256" key="2">
    <source>
        <dbReference type="ARBA" id="ARBA00023002"/>
    </source>
</evidence>
<evidence type="ECO:0000256" key="1">
    <source>
        <dbReference type="ARBA" id="ARBA00010928"/>
    </source>
</evidence>
<dbReference type="InterPro" id="IPR004104">
    <property type="entry name" value="Gfo/Idh/MocA-like_OxRdtase_C"/>
</dbReference>
<proteinExistence type="inferred from homology"/>
<feature type="compositionally biased region" description="Basic and acidic residues" evidence="3">
    <location>
        <begin position="274"/>
        <end position="283"/>
    </location>
</feature>
<name>A0A1C4YQD9_9ACTN</name>
<dbReference type="Pfam" id="PF01408">
    <property type="entry name" value="GFO_IDH_MocA"/>
    <property type="match status" value="1"/>
</dbReference>
<evidence type="ECO:0000256" key="3">
    <source>
        <dbReference type="SAM" id="MobiDB-lite"/>
    </source>
</evidence>
<feature type="domain" description="Gfo/Idh/MocA-like oxidoreductase N-terminal" evidence="4">
    <location>
        <begin position="33"/>
        <end position="92"/>
    </location>
</feature>
<feature type="domain" description="Gfo/Idh/MocA-like oxidoreductase C-terminal" evidence="5">
    <location>
        <begin position="126"/>
        <end position="274"/>
    </location>
</feature>
<dbReference type="Gene3D" id="3.30.360.10">
    <property type="entry name" value="Dihydrodipicolinate Reductase, domain 2"/>
    <property type="match status" value="1"/>
</dbReference>
<evidence type="ECO:0000313" key="7">
    <source>
        <dbReference type="Proteomes" id="UP000199375"/>
    </source>
</evidence>
<dbReference type="InterPro" id="IPR036291">
    <property type="entry name" value="NAD(P)-bd_dom_sf"/>
</dbReference>